<dbReference type="InterPro" id="IPR050482">
    <property type="entry name" value="Sensor_HK_TwoCompSys"/>
</dbReference>
<dbReference type="EMBL" id="SRRO01000001">
    <property type="protein sequence ID" value="TGN63055.1"/>
    <property type="molecule type" value="Genomic_DNA"/>
</dbReference>
<dbReference type="PANTHER" id="PTHR24421">
    <property type="entry name" value="NITRATE/NITRITE SENSOR PROTEIN NARX-RELATED"/>
    <property type="match status" value="1"/>
</dbReference>
<dbReference type="Pfam" id="PF07730">
    <property type="entry name" value="HisKA_3"/>
    <property type="match status" value="1"/>
</dbReference>
<dbReference type="CDD" id="cd16917">
    <property type="entry name" value="HATPase_UhpB-NarQ-NarX-like"/>
    <property type="match status" value="1"/>
</dbReference>
<accession>A0A4Z1CC25</accession>
<dbReference type="InterPro" id="IPR011712">
    <property type="entry name" value="Sig_transdc_His_kin_sub3_dim/P"/>
</dbReference>
<protein>
    <recommendedName>
        <fullName evidence="2">histidine kinase</fullName>
        <ecNumber evidence="2">2.7.13.3</ecNumber>
    </recommendedName>
</protein>
<feature type="transmembrane region" description="Helical" evidence="9">
    <location>
        <begin position="145"/>
        <end position="166"/>
    </location>
</feature>
<comment type="catalytic activity">
    <reaction evidence="1">
        <text>ATP + protein L-histidine = ADP + protein N-phospho-L-histidine.</text>
        <dbReference type="EC" id="2.7.13.3"/>
    </reaction>
</comment>
<reference evidence="11 12" key="1">
    <citation type="submission" date="2019-04" db="EMBL/GenBank/DDBJ databases">
        <title>Three New Species of Nocardioides, Nocardioides euryhalodurans sp. nov., Nocardioides seonyuensis sp. nov. and Nocardioides eburneoflavus sp. nov. Isolated from Soil.</title>
        <authorList>
            <person name="Roh S.G."/>
            <person name="Lee C."/>
            <person name="Kim M.-K."/>
            <person name="Kim S.B."/>
        </authorList>
    </citation>
    <scope>NUCLEOTIDE SEQUENCE [LARGE SCALE GENOMIC DNA]</scope>
    <source>
        <strain evidence="11 12">MMS17-SY213</strain>
    </source>
</reference>
<evidence type="ECO:0000256" key="6">
    <source>
        <dbReference type="ARBA" id="ARBA00022777"/>
    </source>
</evidence>
<dbReference type="RefSeq" id="WP_135837597.1">
    <property type="nucleotide sequence ID" value="NZ_SRRO01000001.1"/>
</dbReference>
<proteinExistence type="predicted"/>
<dbReference type="Pfam" id="PF02518">
    <property type="entry name" value="HATPase_c"/>
    <property type="match status" value="1"/>
</dbReference>
<dbReference type="GO" id="GO:0000155">
    <property type="term" value="F:phosphorelay sensor kinase activity"/>
    <property type="evidence" value="ECO:0007669"/>
    <property type="project" value="InterPro"/>
</dbReference>
<keyword evidence="12" id="KW-1185">Reference proteome</keyword>
<evidence type="ECO:0000313" key="11">
    <source>
        <dbReference type="EMBL" id="TGN63055.1"/>
    </source>
</evidence>
<dbReference type="InterPro" id="IPR003594">
    <property type="entry name" value="HATPase_dom"/>
</dbReference>
<keyword evidence="7" id="KW-0067">ATP-binding</keyword>
<dbReference type="Gene3D" id="3.30.565.10">
    <property type="entry name" value="Histidine kinase-like ATPase, C-terminal domain"/>
    <property type="match status" value="1"/>
</dbReference>
<dbReference type="GO" id="GO:0046983">
    <property type="term" value="F:protein dimerization activity"/>
    <property type="evidence" value="ECO:0007669"/>
    <property type="project" value="InterPro"/>
</dbReference>
<evidence type="ECO:0000256" key="7">
    <source>
        <dbReference type="ARBA" id="ARBA00022840"/>
    </source>
</evidence>
<feature type="transmembrane region" description="Helical" evidence="9">
    <location>
        <begin position="111"/>
        <end position="133"/>
    </location>
</feature>
<dbReference type="GO" id="GO:0016020">
    <property type="term" value="C:membrane"/>
    <property type="evidence" value="ECO:0007669"/>
    <property type="project" value="InterPro"/>
</dbReference>
<keyword evidence="4" id="KW-0808">Transferase</keyword>
<feature type="transmembrane region" description="Helical" evidence="9">
    <location>
        <begin position="46"/>
        <end position="64"/>
    </location>
</feature>
<dbReference type="EC" id="2.7.13.3" evidence="2"/>
<keyword evidence="8" id="KW-0902">Two-component regulatory system</keyword>
<gene>
    <name evidence="11" type="ORF">EXE59_03155</name>
</gene>
<feature type="domain" description="Histidine kinase/HSP90-like ATPase" evidence="10">
    <location>
        <begin position="288"/>
        <end position="384"/>
    </location>
</feature>
<sequence>MGRGPLRALWDEPRAVAPPGTAWWDRALVAGLVPLTVLEAGLRTDVVWPVWDAGWALVCVAALWWRARHPLAMLVVAYGAQTVAGVVPALAGEPYSVLNVTAVVLLLAYSLGRWASGRGVVAGCVFLLGAHLGREPQYDSSGASMLLGVGALMLPVALGALARFWAASQVRAREEVRLRERERLARDLHDTVAHHVSGILMQARAAKVRGRTDPTAAVEAMDGVEEAATQTLEDMRSMVAVLREGEDDGHARTPTYGVKDIPMLAQHHGEGPQVVVHTSGDVERLPAAIGSALFRAAQEAVTNARRHAVEPTVVAIDLARDKDLVRLRVHDDGRPAAPARGRRTTPSYGLAGMRERVSLVGGAVQAGPDPAGGWTVEAIVPVTPSARK</sequence>
<dbReference type="Proteomes" id="UP000297496">
    <property type="component" value="Unassembled WGS sequence"/>
</dbReference>
<dbReference type="InterPro" id="IPR036890">
    <property type="entry name" value="HATPase_C_sf"/>
</dbReference>
<evidence type="ECO:0000256" key="9">
    <source>
        <dbReference type="SAM" id="Phobius"/>
    </source>
</evidence>
<evidence type="ECO:0000313" key="12">
    <source>
        <dbReference type="Proteomes" id="UP000297496"/>
    </source>
</evidence>
<dbReference type="OrthoDB" id="227596at2"/>
<name>A0A4Z1CC25_9ACTN</name>
<evidence type="ECO:0000256" key="2">
    <source>
        <dbReference type="ARBA" id="ARBA00012438"/>
    </source>
</evidence>
<evidence type="ECO:0000256" key="3">
    <source>
        <dbReference type="ARBA" id="ARBA00022553"/>
    </source>
</evidence>
<keyword evidence="6" id="KW-0418">Kinase</keyword>
<dbReference type="GO" id="GO:0005524">
    <property type="term" value="F:ATP binding"/>
    <property type="evidence" value="ECO:0007669"/>
    <property type="project" value="UniProtKB-KW"/>
</dbReference>
<keyword evidence="3" id="KW-0597">Phosphoprotein</keyword>
<keyword evidence="5" id="KW-0547">Nucleotide-binding</keyword>
<keyword evidence="9" id="KW-1133">Transmembrane helix</keyword>
<keyword evidence="9" id="KW-0812">Transmembrane</keyword>
<evidence type="ECO:0000256" key="5">
    <source>
        <dbReference type="ARBA" id="ARBA00022741"/>
    </source>
</evidence>
<keyword evidence="9" id="KW-0472">Membrane</keyword>
<comment type="caution">
    <text evidence="11">The sequence shown here is derived from an EMBL/GenBank/DDBJ whole genome shotgun (WGS) entry which is preliminary data.</text>
</comment>
<evidence type="ECO:0000256" key="8">
    <source>
        <dbReference type="ARBA" id="ARBA00023012"/>
    </source>
</evidence>
<dbReference type="PANTHER" id="PTHR24421:SF10">
    <property type="entry name" value="NITRATE_NITRITE SENSOR PROTEIN NARQ"/>
    <property type="match status" value="1"/>
</dbReference>
<organism evidence="11 12">
    <name type="scientific">Nocardioides eburneiflavus</name>
    <dbReference type="NCBI Taxonomy" id="2518372"/>
    <lineage>
        <taxon>Bacteria</taxon>
        <taxon>Bacillati</taxon>
        <taxon>Actinomycetota</taxon>
        <taxon>Actinomycetes</taxon>
        <taxon>Propionibacteriales</taxon>
        <taxon>Nocardioidaceae</taxon>
        <taxon>Nocardioides</taxon>
    </lineage>
</organism>
<evidence type="ECO:0000256" key="4">
    <source>
        <dbReference type="ARBA" id="ARBA00022679"/>
    </source>
</evidence>
<dbReference type="Gene3D" id="1.20.5.1930">
    <property type="match status" value="1"/>
</dbReference>
<dbReference type="AlphaFoldDB" id="A0A4Z1CC25"/>
<evidence type="ECO:0000256" key="1">
    <source>
        <dbReference type="ARBA" id="ARBA00000085"/>
    </source>
</evidence>
<dbReference type="SUPFAM" id="SSF55874">
    <property type="entry name" value="ATPase domain of HSP90 chaperone/DNA topoisomerase II/histidine kinase"/>
    <property type="match status" value="1"/>
</dbReference>
<dbReference type="SMART" id="SM00387">
    <property type="entry name" value="HATPase_c"/>
    <property type="match status" value="1"/>
</dbReference>
<evidence type="ECO:0000259" key="10">
    <source>
        <dbReference type="SMART" id="SM00387"/>
    </source>
</evidence>